<sequence length="326" mass="35975">MTNRGITSLLPIQQASFEQIYNGGDAVLHSPTGSGKTLAFVLPILSSKKRKRWQRAKVASPRVITICPSRELAKQVGKEYTKFLDKSIGVATVFGGVPIERHISLLKYKPQVVVTTPGRLRELVREGHMDYSQISTLVLDEADILLDKSDSPDVFAAIEDIEKALDEQEDDPEYQMVLVSATIGRNVRDFAEEMEFEPEAFIRVDGNSDIFVPTKSETESVAAFLSDKSSGAMKIRILHGDMSQSARSRCIALIREESSSSSRQQQSQQQKQQQVGQILVATDVASRGLDLPNVDLVVQYGLPKIAGKDGTISPELYAHRTGRTGR</sequence>
<dbReference type="Pfam" id="PF00270">
    <property type="entry name" value="DEAD"/>
    <property type="match status" value="1"/>
</dbReference>
<evidence type="ECO:0000259" key="8">
    <source>
        <dbReference type="PROSITE" id="PS51194"/>
    </source>
</evidence>
<dbReference type="GO" id="GO:0005524">
    <property type="term" value="F:ATP binding"/>
    <property type="evidence" value="ECO:0007669"/>
    <property type="project" value="UniProtKB-KW"/>
</dbReference>
<dbReference type="KEGG" id="fcy:FRACYDRAFT_159298"/>
<proteinExistence type="predicted"/>
<dbReference type="GO" id="GO:0016787">
    <property type="term" value="F:hydrolase activity"/>
    <property type="evidence" value="ECO:0007669"/>
    <property type="project" value="UniProtKB-KW"/>
</dbReference>
<dbReference type="InterPro" id="IPR014001">
    <property type="entry name" value="Helicase_ATP-bd"/>
</dbReference>
<feature type="region of interest" description="Disordered" evidence="6">
    <location>
        <begin position="307"/>
        <end position="326"/>
    </location>
</feature>
<feature type="domain" description="Helicase ATP-binding" evidence="7">
    <location>
        <begin position="17"/>
        <end position="201"/>
    </location>
</feature>
<dbReference type="GO" id="GO:0003723">
    <property type="term" value="F:RNA binding"/>
    <property type="evidence" value="ECO:0007669"/>
    <property type="project" value="TreeGrafter"/>
</dbReference>
<organism evidence="9 10">
    <name type="scientific">Fragilariopsis cylindrus CCMP1102</name>
    <dbReference type="NCBI Taxonomy" id="635003"/>
    <lineage>
        <taxon>Eukaryota</taxon>
        <taxon>Sar</taxon>
        <taxon>Stramenopiles</taxon>
        <taxon>Ochrophyta</taxon>
        <taxon>Bacillariophyta</taxon>
        <taxon>Bacillariophyceae</taxon>
        <taxon>Bacillariophycidae</taxon>
        <taxon>Bacillariales</taxon>
        <taxon>Bacillariaceae</taxon>
        <taxon>Fragilariopsis</taxon>
    </lineage>
</organism>
<dbReference type="PANTHER" id="PTHR47963">
    <property type="entry name" value="DEAD-BOX ATP-DEPENDENT RNA HELICASE 47, MITOCHONDRIAL"/>
    <property type="match status" value="1"/>
</dbReference>
<dbReference type="InterPro" id="IPR001650">
    <property type="entry name" value="Helicase_C-like"/>
</dbReference>
<dbReference type="SUPFAM" id="SSF52540">
    <property type="entry name" value="P-loop containing nucleoside triphosphate hydrolases"/>
    <property type="match status" value="2"/>
</dbReference>
<feature type="non-terminal residue" evidence="9">
    <location>
        <position position="326"/>
    </location>
</feature>
<dbReference type="SMART" id="SM00487">
    <property type="entry name" value="DEXDc"/>
    <property type="match status" value="1"/>
</dbReference>
<dbReference type="Proteomes" id="UP000095751">
    <property type="component" value="Unassembled WGS sequence"/>
</dbReference>
<dbReference type="PROSITE" id="PS51192">
    <property type="entry name" value="HELICASE_ATP_BIND_1"/>
    <property type="match status" value="1"/>
</dbReference>
<keyword evidence="4" id="KW-0347">Helicase</keyword>
<dbReference type="Gene3D" id="3.40.50.300">
    <property type="entry name" value="P-loop containing nucleotide triphosphate hydrolases"/>
    <property type="match status" value="2"/>
</dbReference>
<evidence type="ECO:0000256" key="6">
    <source>
        <dbReference type="SAM" id="MobiDB-lite"/>
    </source>
</evidence>
<dbReference type="EC" id="3.6.4.13" evidence="1"/>
<dbReference type="InterPro" id="IPR044742">
    <property type="entry name" value="DEAD/DEAH_RhlB"/>
</dbReference>
<dbReference type="Pfam" id="PF00271">
    <property type="entry name" value="Helicase_C"/>
    <property type="match status" value="1"/>
</dbReference>
<dbReference type="InterPro" id="IPR050547">
    <property type="entry name" value="DEAD_box_RNA_helicases"/>
</dbReference>
<name>A0A1E7F9Q5_9STRA</name>
<keyword evidence="10" id="KW-1185">Reference proteome</keyword>
<dbReference type="PANTHER" id="PTHR47963:SF8">
    <property type="entry name" value="ATP-DEPENDENT RNA HELICASE DEAD"/>
    <property type="match status" value="1"/>
</dbReference>
<keyword evidence="3" id="KW-0378">Hydrolase</keyword>
<dbReference type="AlphaFoldDB" id="A0A1E7F9Q5"/>
<protein>
    <recommendedName>
        <fullName evidence="1">RNA helicase</fullName>
        <ecNumber evidence="1">3.6.4.13</ecNumber>
    </recommendedName>
</protein>
<evidence type="ECO:0000256" key="4">
    <source>
        <dbReference type="ARBA" id="ARBA00022806"/>
    </source>
</evidence>
<dbReference type="OrthoDB" id="43678at2759"/>
<evidence type="ECO:0000313" key="10">
    <source>
        <dbReference type="Proteomes" id="UP000095751"/>
    </source>
</evidence>
<evidence type="ECO:0000256" key="1">
    <source>
        <dbReference type="ARBA" id="ARBA00012552"/>
    </source>
</evidence>
<dbReference type="CDD" id="cd18787">
    <property type="entry name" value="SF2_C_DEAD"/>
    <property type="match status" value="1"/>
</dbReference>
<evidence type="ECO:0000259" key="7">
    <source>
        <dbReference type="PROSITE" id="PS51192"/>
    </source>
</evidence>
<dbReference type="GO" id="GO:0003724">
    <property type="term" value="F:RNA helicase activity"/>
    <property type="evidence" value="ECO:0007669"/>
    <property type="project" value="UniProtKB-EC"/>
</dbReference>
<dbReference type="InterPro" id="IPR011545">
    <property type="entry name" value="DEAD/DEAH_box_helicase_dom"/>
</dbReference>
<keyword evidence="2" id="KW-0547">Nucleotide-binding</keyword>
<evidence type="ECO:0000256" key="5">
    <source>
        <dbReference type="ARBA" id="ARBA00022840"/>
    </source>
</evidence>
<evidence type="ECO:0000313" key="9">
    <source>
        <dbReference type="EMBL" id="OEU14573.1"/>
    </source>
</evidence>
<dbReference type="PROSITE" id="PS51194">
    <property type="entry name" value="HELICASE_CTER"/>
    <property type="match status" value="1"/>
</dbReference>
<accession>A0A1E7F9Q5</accession>
<dbReference type="EMBL" id="KV784360">
    <property type="protein sequence ID" value="OEU14573.1"/>
    <property type="molecule type" value="Genomic_DNA"/>
</dbReference>
<gene>
    <name evidence="9" type="ORF">FRACYDRAFT_159298</name>
</gene>
<evidence type="ECO:0000256" key="3">
    <source>
        <dbReference type="ARBA" id="ARBA00022801"/>
    </source>
</evidence>
<dbReference type="InParanoid" id="A0A1E7F9Q5"/>
<evidence type="ECO:0000256" key="2">
    <source>
        <dbReference type="ARBA" id="ARBA00022741"/>
    </source>
</evidence>
<dbReference type="SMART" id="SM00490">
    <property type="entry name" value="HELICc"/>
    <property type="match status" value="1"/>
</dbReference>
<keyword evidence="5" id="KW-0067">ATP-binding</keyword>
<feature type="domain" description="Helicase C-terminal" evidence="8">
    <location>
        <begin position="196"/>
        <end position="326"/>
    </location>
</feature>
<reference evidence="9 10" key="1">
    <citation type="submission" date="2016-09" db="EMBL/GenBank/DDBJ databases">
        <title>Extensive genetic diversity and differential bi-allelic expression allows diatom success in the polar Southern Ocean.</title>
        <authorList>
            <consortium name="DOE Joint Genome Institute"/>
            <person name="Mock T."/>
            <person name="Otillar R.P."/>
            <person name="Strauss J."/>
            <person name="Dupont C."/>
            <person name="Frickenhaus S."/>
            <person name="Maumus F."/>
            <person name="Mcmullan M."/>
            <person name="Sanges R."/>
            <person name="Schmutz J."/>
            <person name="Toseland A."/>
            <person name="Valas R."/>
            <person name="Veluchamy A."/>
            <person name="Ward B.J."/>
            <person name="Allen A."/>
            <person name="Barry K."/>
            <person name="Falciatore A."/>
            <person name="Ferrante M."/>
            <person name="Fortunato A.E."/>
            <person name="Gloeckner G."/>
            <person name="Gruber A."/>
            <person name="Hipkin R."/>
            <person name="Janech M."/>
            <person name="Kroth P."/>
            <person name="Leese F."/>
            <person name="Lindquist E."/>
            <person name="Lyon B.R."/>
            <person name="Martin J."/>
            <person name="Mayer C."/>
            <person name="Parker M."/>
            <person name="Quesneville H."/>
            <person name="Raymond J."/>
            <person name="Uhlig C."/>
            <person name="Valentin K.U."/>
            <person name="Worden A.Z."/>
            <person name="Armbrust E.V."/>
            <person name="Bowler C."/>
            <person name="Green B."/>
            <person name="Moulton V."/>
            <person name="Van Oosterhout C."/>
            <person name="Grigoriev I."/>
        </authorList>
    </citation>
    <scope>NUCLEOTIDE SEQUENCE [LARGE SCALE GENOMIC DNA]</scope>
    <source>
        <strain evidence="9 10">CCMP1102</strain>
    </source>
</reference>
<dbReference type="CDD" id="cd00268">
    <property type="entry name" value="DEADc"/>
    <property type="match status" value="1"/>
</dbReference>
<dbReference type="InterPro" id="IPR027417">
    <property type="entry name" value="P-loop_NTPase"/>
</dbReference>